<evidence type="ECO:0000313" key="1">
    <source>
        <dbReference type="EMBL" id="KMZ59242.1"/>
    </source>
</evidence>
<protein>
    <submittedName>
        <fullName evidence="1">Uncharacterized protein</fullName>
    </submittedName>
</protein>
<dbReference type="AlphaFoldDB" id="A0A0K9NT69"/>
<dbReference type="PANTHER" id="PTHR36766:SF40">
    <property type="entry name" value="DISEASE RESISTANCE PROTEIN RGA3"/>
    <property type="match status" value="1"/>
</dbReference>
<comment type="caution">
    <text evidence="1">The sequence shown here is derived from an EMBL/GenBank/DDBJ whole genome shotgun (WGS) entry which is preliminary data.</text>
</comment>
<dbReference type="OrthoDB" id="687176at2759"/>
<dbReference type="SUPFAM" id="SSF52058">
    <property type="entry name" value="L domain-like"/>
    <property type="match status" value="1"/>
</dbReference>
<keyword evidence="2" id="KW-1185">Reference proteome</keyword>
<dbReference type="PANTHER" id="PTHR36766">
    <property type="entry name" value="PLANT BROAD-SPECTRUM MILDEW RESISTANCE PROTEIN RPW8"/>
    <property type="match status" value="1"/>
</dbReference>
<organism evidence="1 2">
    <name type="scientific">Zostera marina</name>
    <name type="common">Eelgrass</name>
    <dbReference type="NCBI Taxonomy" id="29655"/>
    <lineage>
        <taxon>Eukaryota</taxon>
        <taxon>Viridiplantae</taxon>
        <taxon>Streptophyta</taxon>
        <taxon>Embryophyta</taxon>
        <taxon>Tracheophyta</taxon>
        <taxon>Spermatophyta</taxon>
        <taxon>Magnoliopsida</taxon>
        <taxon>Liliopsida</taxon>
        <taxon>Zosteraceae</taxon>
        <taxon>Zostera</taxon>
    </lineage>
</organism>
<reference evidence="2" key="1">
    <citation type="journal article" date="2016" name="Nature">
        <title>The genome of the seagrass Zostera marina reveals angiosperm adaptation to the sea.</title>
        <authorList>
            <person name="Olsen J.L."/>
            <person name="Rouze P."/>
            <person name="Verhelst B."/>
            <person name="Lin Y.-C."/>
            <person name="Bayer T."/>
            <person name="Collen J."/>
            <person name="Dattolo E."/>
            <person name="De Paoli E."/>
            <person name="Dittami S."/>
            <person name="Maumus F."/>
            <person name="Michel G."/>
            <person name="Kersting A."/>
            <person name="Lauritano C."/>
            <person name="Lohaus R."/>
            <person name="Toepel M."/>
            <person name="Tonon T."/>
            <person name="Vanneste K."/>
            <person name="Amirebrahimi M."/>
            <person name="Brakel J."/>
            <person name="Bostroem C."/>
            <person name="Chovatia M."/>
            <person name="Grimwood J."/>
            <person name="Jenkins J.W."/>
            <person name="Jueterbock A."/>
            <person name="Mraz A."/>
            <person name="Stam W.T."/>
            <person name="Tice H."/>
            <person name="Bornberg-Bauer E."/>
            <person name="Green P.J."/>
            <person name="Pearson G.A."/>
            <person name="Procaccini G."/>
            <person name="Duarte C.M."/>
            <person name="Schmutz J."/>
            <person name="Reusch T.B.H."/>
            <person name="Van de Peer Y."/>
        </authorList>
    </citation>
    <scope>NUCLEOTIDE SEQUENCE [LARGE SCALE GENOMIC DNA]</scope>
    <source>
        <strain evidence="2">cv. Finnish</strain>
    </source>
</reference>
<evidence type="ECO:0000313" key="2">
    <source>
        <dbReference type="Proteomes" id="UP000036987"/>
    </source>
</evidence>
<name>A0A0K9NT69_ZOSMR</name>
<accession>A0A0K9NT69</accession>
<gene>
    <name evidence="1" type="ORF">ZOSMA_6G01760</name>
</gene>
<dbReference type="Gene3D" id="3.80.10.10">
    <property type="entry name" value="Ribonuclease Inhibitor"/>
    <property type="match status" value="1"/>
</dbReference>
<dbReference type="EMBL" id="LFYR01001803">
    <property type="protein sequence ID" value="KMZ59242.1"/>
    <property type="molecule type" value="Genomic_DNA"/>
</dbReference>
<proteinExistence type="predicted"/>
<sequence>MSCLQSLTHLEIYYCPNLTTLPNDMCSFQFLTHLEIYYCINLTSLPNDMYFLESLIHLVIVYCQNLTSLPNNMCRLKSLTALIIKSCPNLVDVSFSLEHFPSLKEIEVNDCDQWIRNWSNDAISRICSIEKRSWISICSEDDDIDLLSRWLRKKIDSTKILDRLQIMSGGHGNRFF</sequence>
<dbReference type="OMA" id="WISICSE"/>
<dbReference type="InterPro" id="IPR032675">
    <property type="entry name" value="LRR_dom_sf"/>
</dbReference>
<dbReference type="Proteomes" id="UP000036987">
    <property type="component" value="Unassembled WGS sequence"/>
</dbReference>